<keyword evidence="6" id="KW-1185">Reference proteome</keyword>
<dbReference type="Gene3D" id="3.40.630.40">
    <property type="entry name" value="Zn-dependent exopeptidases"/>
    <property type="match status" value="1"/>
</dbReference>
<dbReference type="RefSeq" id="WP_144940785.1">
    <property type="nucleotide sequence ID" value="NZ_JBHTIU010000028.1"/>
</dbReference>
<dbReference type="SMART" id="SM00646">
    <property type="entry name" value="Ami_3"/>
    <property type="match status" value="1"/>
</dbReference>
<dbReference type="CDD" id="cd02696">
    <property type="entry name" value="MurNAc-LAA"/>
    <property type="match status" value="1"/>
</dbReference>
<reference evidence="6" key="1">
    <citation type="journal article" date="2019" name="Int. J. Syst. Evol. Microbiol.">
        <title>The Global Catalogue of Microorganisms (GCM) 10K type strain sequencing project: providing services to taxonomists for standard genome sequencing and annotation.</title>
        <authorList>
            <consortium name="The Broad Institute Genomics Platform"/>
            <consortium name="The Broad Institute Genome Sequencing Center for Infectious Disease"/>
            <person name="Wu L."/>
            <person name="Ma J."/>
        </authorList>
    </citation>
    <scope>NUCLEOTIDE SEQUENCE [LARGE SCALE GENOMIC DNA]</scope>
    <source>
        <strain evidence="6">CCUG 57263</strain>
    </source>
</reference>
<feature type="region of interest" description="Disordered" evidence="3">
    <location>
        <begin position="105"/>
        <end position="133"/>
    </location>
</feature>
<dbReference type="SUPFAM" id="SSF53187">
    <property type="entry name" value="Zn-dependent exopeptidases"/>
    <property type="match status" value="1"/>
</dbReference>
<feature type="compositionally biased region" description="Basic and acidic residues" evidence="3">
    <location>
        <begin position="105"/>
        <end position="119"/>
    </location>
</feature>
<sequence>MTSTYRSMQNGRLTLWLCATLLCWIIGSIIYIQPAYAEENGYKATVDATSLNVREEPAAQGAIIGSLKQGTEVEVLSEKYGWAEIQFESGPGWVAAHYLIKEQPVKTSNEKEQREEKGNNPKPASEPKPTEKKTIGKVYGIVSADALRLREEPDLEADIVDLLPDSSELEVVGQAGEWLNVITGDGQKGWVSGEFVVLKEAPAKKETAETSSPPVEGNIPDKPVFEIPGLKNKVIVIDPGHGGSQPGTIGVKHGTLEKDLNLSTALLVAESLRAAGAKVYLTRDKDQFLDLSDRVDISHAKNADAFISIHYNSAKPDSSGIISFYHSEKKDKPLAKALQKELVAETDMKNGGDRFGDYHVLRHNSNPSVLLELGFLSNPNEEEVVRAKGYRLKVAKAIVAGLQEYFGPES</sequence>
<dbReference type="PANTHER" id="PTHR30404">
    <property type="entry name" value="N-ACETYLMURAMOYL-L-ALANINE AMIDASE"/>
    <property type="match status" value="1"/>
</dbReference>
<dbReference type="Pfam" id="PF01520">
    <property type="entry name" value="Amidase_3"/>
    <property type="match status" value="1"/>
</dbReference>
<dbReference type="EC" id="3.5.1.28" evidence="5"/>
<dbReference type="InterPro" id="IPR003646">
    <property type="entry name" value="SH3-like_bac-type"/>
</dbReference>
<evidence type="ECO:0000256" key="2">
    <source>
        <dbReference type="ARBA" id="ARBA00023316"/>
    </source>
</evidence>
<evidence type="ECO:0000313" key="6">
    <source>
        <dbReference type="Proteomes" id="UP001597120"/>
    </source>
</evidence>
<dbReference type="Pfam" id="PF08239">
    <property type="entry name" value="SH3_3"/>
    <property type="match status" value="2"/>
</dbReference>
<dbReference type="EMBL" id="JBHTIU010000028">
    <property type="protein sequence ID" value="MFD0869308.1"/>
    <property type="molecule type" value="Genomic_DNA"/>
</dbReference>
<dbReference type="InterPro" id="IPR017293">
    <property type="entry name" value="N-acetylmuramoyl-L-ala_amidase"/>
</dbReference>
<name>A0ABW3D7L6_9BACL</name>
<dbReference type="GO" id="GO:0008745">
    <property type="term" value="F:N-acetylmuramoyl-L-alanine amidase activity"/>
    <property type="evidence" value="ECO:0007669"/>
    <property type="project" value="UniProtKB-EC"/>
</dbReference>
<organism evidence="5 6">
    <name type="scientific">Paenibacillus residui</name>
    <dbReference type="NCBI Taxonomy" id="629724"/>
    <lineage>
        <taxon>Bacteria</taxon>
        <taxon>Bacillati</taxon>
        <taxon>Bacillota</taxon>
        <taxon>Bacilli</taxon>
        <taxon>Bacillales</taxon>
        <taxon>Paenibacillaceae</taxon>
        <taxon>Paenibacillus</taxon>
    </lineage>
</organism>
<feature type="domain" description="SH3b" evidence="4">
    <location>
        <begin position="41"/>
        <end position="103"/>
    </location>
</feature>
<dbReference type="PANTHER" id="PTHR30404:SF0">
    <property type="entry name" value="N-ACETYLMURAMOYL-L-ALANINE AMIDASE AMIC"/>
    <property type="match status" value="1"/>
</dbReference>
<dbReference type="SMART" id="SM00287">
    <property type="entry name" value="SH3b"/>
    <property type="match status" value="2"/>
</dbReference>
<dbReference type="Proteomes" id="UP001597120">
    <property type="component" value="Unassembled WGS sequence"/>
</dbReference>
<comment type="caution">
    <text evidence="5">The sequence shown here is derived from an EMBL/GenBank/DDBJ whole genome shotgun (WGS) entry which is preliminary data.</text>
</comment>
<gene>
    <name evidence="5" type="ORF">ACFQ03_09100</name>
</gene>
<evidence type="ECO:0000259" key="4">
    <source>
        <dbReference type="PROSITE" id="PS51781"/>
    </source>
</evidence>
<dbReference type="Gene3D" id="2.30.30.40">
    <property type="entry name" value="SH3 Domains"/>
    <property type="match status" value="2"/>
</dbReference>
<keyword evidence="2" id="KW-0961">Cell wall biogenesis/degradation</keyword>
<keyword evidence="1 5" id="KW-0378">Hydrolase</keyword>
<accession>A0ABW3D7L6</accession>
<dbReference type="PIRSF" id="PIRSF037846">
    <property type="entry name" value="Autolysin_YrvJ_prd"/>
    <property type="match status" value="1"/>
</dbReference>
<dbReference type="PROSITE" id="PS51781">
    <property type="entry name" value="SH3B"/>
    <property type="match status" value="2"/>
</dbReference>
<dbReference type="InterPro" id="IPR050695">
    <property type="entry name" value="N-acetylmuramoyl_amidase_3"/>
</dbReference>
<evidence type="ECO:0000256" key="1">
    <source>
        <dbReference type="ARBA" id="ARBA00022801"/>
    </source>
</evidence>
<proteinExistence type="predicted"/>
<dbReference type="InterPro" id="IPR002508">
    <property type="entry name" value="MurNAc-LAA_cat"/>
</dbReference>
<evidence type="ECO:0000256" key="3">
    <source>
        <dbReference type="SAM" id="MobiDB-lite"/>
    </source>
</evidence>
<feature type="domain" description="SH3b" evidence="4">
    <location>
        <begin position="137"/>
        <end position="200"/>
    </location>
</feature>
<protein>
    <submittedName>
        <fullName evidence="5">N-acetylmuramoyl-L-alanine amidase</fullName>
        <ecNumber evidence="5">3.5.1.28</ecNumber>
    </submittedName>
</protein>
<evidence type="ECO:0000313" key="5">
    <source>
        <dbReference type="EMBL" id="MFD0869308.1"/>
    </source>
</evidence>